<name>A0A0K9P090_ZOSMR</name>
<dbReference type="Gene3D" id="3.20.20.80">
    <property type="entry name" value="Glycosidases"/>
    <property type="match status" value="1"/>
</dbReference>
<evidence type="ECO:0000256" key="6">
    <source>
        <dbReference type="SAM" id="SignalP"/>
    </source>
</evidence>
<dbReference type="GO" id="GO:0042973">
    <property type="term" value="F:glucan endo-1,3-beta-D-glucosidase activity"/>
    <property type="evidence" value="ECO:0007669"/>
    <property type="project" value="UniProtKB-ARBA"/>
</dbReference>
<feature type="chain" id="PRO_5005527480" evidence="6">
    <location>
        <begin position="29"/>
        <end position="341"/>
    </location>
</feature>
<keyword evidence="8" id="KW-1185">Reference proteome</keyword>
<comment type="similarity">
    <text evidence="1 4">Belongs to the glycosyl hydrolase 17 family.</text>
</comment>
<keyword evidence="3 5" id="KW-0326">Glycosidase</keyword>
<protein>
    <submittedName>
        <fullName evidence="7">Beta-1,3-endoglucanase, family GH17</fullName>
    </submittedName>
</protein>
<evidence type="ECO:0000256" key="5">
    <source>
        <dbReference type="RuleBase" id="RU004336"/>
    </source>
</evidence>
<gene>
    <name evidence="7" type="ORF">ZOSMA_469G00030</name>
</gene>
<accession>A0A0K9P090</accession>
<organism evidence="7 8">
    <name type="scientific">Zostera marina</name>
    <name type="common">Eelgrass</name>
    <dbReference type="NCBI Taxonomy" id="29655"/>
    <lineage>
        <taxon>Eukaryota</taxon>
        <taxon>Viridiplantae</taxon>
        <taxon>Streptophyta</taxon>
        <taxon>Embryophyta</taxon>
        <taxon>Tracheophyta</taxon>
        <taxon>Spermatophyta</taxon>
        <taxon>Magnoliopsida</taxon>
        <taxon>Liliopsida</taxon>
        <taxon>Zosteraceae</taxon>
        <taxon>Zostera</taxon>
    </lineage>
</organism>
<dbReference type="STRING" id="29655.A0A0K9P090"/>
<dbReference type="PANTHER" id="PTHR32227">
    <property type="entry name" value="GLUCAN ENDO-1,3-BETA-GLUCOSIDASE BG1-RELATED-RELATED"/>
    <property type="match status" value="1"/>
</dbReference>
<evidence type="ECO:0000256" key="1">
    <source>
        <dbReference type="ARBA" id="ARBA00008773"/>
    </source>
</evidence>
<dbReference type="AlphaFoldDB" id="A0A0K9P090"/>
<keyword evidence="2 5" id="KW-0378">Hydrolase</keyword>
<evidence type="ECO:0000313" key="8">
    <source>
        <dbReference type="Proteomes" id="UP000036987"/>
    </source>
</evidence>
<dbReference type="InterPro" id="IPR000490">
    <property type="entry name" value="Glyco_hydro_17"/>
</dbReference>
<comment type="caution">
    <text evidence="7">The sequence shown here is derived from an EMBL/GenBank/DDBJ whole genome shotgun (WGS) entry which is preliminary data.</text>
</comment>
<dbReference type="InterPro" id="IPR017853">
    <property type="entry name" value="GH"/>
</dbReference>
<dbReference type="GO" id="GO:0005975">
    <property type="term" value="P:carbohydrate metabolic process"/>
    <property type="evidence" value="ECO:0007669"/>
    <property type="project" value="InterPro"/>
</dbReference>
<proteinExistence type="inferred from homology"/>
<dbReference type="Pfam" id="PF00332">
    <property type="entry name" value="Glyco_hydro_17"/>
    <property type="match status" value="1"/>
</dbReference>
<dbReference type="PROSITE" id="PS00587">
    <property type="entry name" value="GLYCOSYL_HYDROL_F17"/>
    <property type="match status" value="1"/>
</dbReference>
<dbReference type="EMBL" id="LFYR01001367">
    <property type="protein sequence ID" value="KMZ62404.1"/>
    <property type="molecule type" value="Genomic_DNA"/>
</dbReference>
<keyword evidence="6" id="KW-0732">Signal</keyword>
<reference evidence="8" key="1">
    <citation type="journal article" date="2016" name="Nature">
        <title>The genome of the seagrass Zostera marina reveals angiosperm adaptation to the sea.</title>
        <authorList>
            <person name="Olsen J.L."/>
            <person name="Rouze P."/>
            <person name="Verhelst B."/>
            <person name="Lin Y.-C."/>
            <person name="Bayer T."/>
            <person name="Collen J."/>
            <person name="Dattolo E."/>
            <person name="De Paoli E."/>
            <person name="Dittami S."/>
            <person name="Maumus F."/>
            <person name="Michel G."/>
            <person name="Kersting A."/>
            <person name="Lauritano C."/>
            <person name="Lohaus R."/>
            <person name="Toepel M."/>
            <person name="Tonon T."/>
            <person name="Vanneste K."/>
            <person name="Amirebrahimi M."/>
            <person name="Brakel J."/>
            <person name="Bostroem C."/>
            <person name="Chovatia M."/>
            <person name="Grimwood J."/>
            <person name="Jenkins J.W."/>
            <person name="Jueterbock A."/>
            <person name="Mraz A."/>
            <person name="Stam W.T."/>
            <person name="Tice H."/>
            <person name="Bornberg-Bauer E."/>
            <person name="Green P.J."/>
            <person name="Pearson G.A."/>
            <person name="Procaccini G."/>
            <person name="Duarte C.M."/>
            <person name="Schmutz J."/>
            <person name="Reusch T.B.H."/>
            <person name="Van de Peer Y."/>
        </authorList>
    </citation>
    <scope>NUCLEOTIDE SEQUENCE [LARGE SCALE GENOMIC DNA]</scope>
    <source>
        <strain evidence="8">cv. Finnish</strain>
    </source>
</reference>
<dbReference type="Proteomes" id="UP000036987">
    <property type="component" value="Unassembled WGS sequence"/>
</dbReference>
<dbReference type="FunFam" id="3.20.20.80:FF:000010">
    <property type="entry name" value="glucan endo-1,3-beta-glucosidase, basic"/>
    <property type="match status" value="1"/>
</dbReference>
<dbReference type="InterPro" id="IPR044965">
    <property type="entry name" value="Glyco_hydro_17_plant"/>
</dbReference>
<evidence type="ECO:0000313" key="7">
    <source>
        <dbReference type="EMBL" id="KMZ62404.1"/>
    </source>
</evidence>
<dbReference type="OrthoDB" id="941679at2759"/>
<dbReference type="OMA" id="FTYAYNT"/>
<evidence type="ECO:0000256" key="2">
    <source>
        <dbReference type="ARBA" id="ARBA00022801"/>
    </source>
</evidence>
<feature type="signal peptide" evidence="6">
    <location>
        <begin position="1"/>
        <end position="28"/>
    </location>
</feature>
<dbReference type="SUPFAM" id="SSF51445">
    <property type="entry name" value="(Trans)glycosidases"/>
    <property type="match status" value="1"/>
</dbReference>
<evidence type="ECO:0000256" key="3">
    <source>
        <dbReference type="ARBA" id="ARBA00023295"/>
    </source>
</evidence>
<sequence length="341" mass="37019">MMMMKIMLAFPLAVSFILILLLLGRSDAIGVCYGMDGNNLPAASEVVSMYKSKGIGRMRIYNPDGATLNSLKGSNIEVLMDVAKGDVENIANDKNAAQGWVNDNVLKYWPQVKFKYIAVGNELINHGGTPQQYILQAIKNIDAVLSGEGIGDKIKVSTAVDTGVLGDSYPPSAGAFKNGQAQTYLNPIVRYLATTGAPLLVNVYPYFSYTSNKAQISFQYATFTASGIVTIDGQYNYNNLFDALVDSVYAAMEKVGGFNVPIVVSESGWPSAGGDSASTENAKIYNSNLIRHVSSGTPRRAGKAIETYIFSMFNENEKPAGIERNWGLFYPNKNPVYPITF</sequence>
<evidence type="ECO:0000256" key="4">
    <source>
        <dbReference type="RuleBase" id="RU004335"/>
    </source>
</evidence>